<evidence type="ECO:0000313" key="3">
    <source>
        <dbReference type="Proteomes" id="UP001432222"/>
    </source>
</evidence>
<sequence length="207" mass="21714">MNHRTVPALLAALAALTVLAACTNDDPADKAQPSVQAVACTTEYHAPEGTLLRPESVWPQAPYNRSEASLTLSAGCPKAPAAPSTSCDPAEFPWSAPDELRAARLRAAGVETWVKSTITGAGAGQGLTQQVLELAPAQASAALNRFRDHLVQCGATTVTETDGHPQALLLEGQGEPKLLVDLANDRITALTPAGEGWTKQQLLQIQH</sequence>
<dbReference type="Proteomes" id="UP001432222">
    <property type="component" value="Chromosome"/>
</dbReference>
<proteinExistence type="predicted"/>
<name>A0ABZ1UCH7_9ACTN</name>
<reference evidence="2" key="1">
    <citation type="submission" date="2022-10" db="EMBL/GenBank/DDBJ databases">
        <title>The complete genomes of actinobacterial strains from the NBC collection.</title>
        <authorList>
            <person name="Joergensen T.S."/>
            <person name="Alvarez Arevalo M."/>
            <person name="Sterndorff E.B."/>
            <person name="Faurdal D."/>
            <person name="Vuksanovic O."/>
            <person name="Mourched A.-S."/>
            <person name="Charusanti P."/>
            <person name="Shaw S."/>
            <person name="Blin K."/>
            <person name="Weber T."/>
        </authorList>
    </citation>
    <scope>NUCLEOTIDE SEQUENCE</scope>
    <source>
        <strain evidence="2">NBC_00222</strain>
    </source>
</reference>
<dbReference type="PROSITE" id="PS51257">
    <property type="entry name" value="PROKAR_LIPOPROTEIN"/>
    <property type="match status" value="1"/>
</dbReference>
<accession>A0ABZ1UCH7</accession>
<keyword evidence="1" id="KW-0732">Signal</keyword>
<dbReference type="RefSeq" id="WP_328959126.1">
    <property type="nucleotide sequence ID" value="NZ_CP108110.1"/>
</dbReference>
<organism evidence="2 3">
    <name type="scientific">Kitasatospora purpeofusca</name>
    <dbReference type="NCBI Taxonomy" id="67352"/>
    <lineage>
        <taxon>Bacteria</taxon>
        <taxon>Bacillati</taxon>
        <taxon>Actinomycetota</taxon>
        <taxon>Actinomycetes</taxon>
        <taxon>Kitasatosporales</taxon>
        <taxon>Streptomycetaceae</taxon>
        <taxon>Kitasatospora</taxon>
    </lineage>
</organism>
<feature type="signal peptide" evidence="1">
    <location>
        <begin position="1"/>
        <end position="20"/>
    </location>
</feature>
<feature type="chain" id="PRO_5045899139" evidence="1">
    <location>
        <begin position="21"/>
        <end position="207"/>
    </location>
</feature>
<dbReference type="EMBL" id="CP108110">
    <property type="protein sequence ID" value="WUQ88580.1"/>
    <property type="molecule type" value="Genomic_DNA"/>
</dbReference>
<evidence type="ECO:0000313" key="2">
    <source>
        <dbReference type="EMBL" id="WUQ88580.1"/>
    </source>
</evidence>
<keyword evidence="3" id="KW-1185">Reference proteome</keyword>
<evidence type="ECO:0000256" key="1">
    <source>
        <dbReference type="SAM" id="SignalP"/>
    </source>
</evidence>
<protein>
    <submittedName>
        <fullName evidence="2">Uncharacterized protein</fullName>
    </submittedName>
</protein>
<gene>
    <name evidence="2" type="ORF">OHA16_39665</name>
</gene>